<keyword evidence="5" id="KW-1185">Reference proteome</keyword>
<feature type="region of interest" description="Disordered" evidence="1">
    <location>
        <begin position="1913"/>
        <end position="1937"/>
    </location>
</feature>
<accession>A0ABQ9XLC1</accession>
<keyword evidence="2" id="KW-0472">Membrane</keyword>
<dbReference type="SUPFAM" id="SSF51126">
    <property type="entry name" value="Pectin lyase-like"/>
    <property type="match status" value="1"/>
</dbReference>
<dbReference type="InterPro" id="IPR051681">
    <property type="entry name" value="Ser/Thr_Kinases-Pseudokinases"/>
</dbReference>
<reference evidence="4 5" key="1">
    <citation type="journal article" date="2022" name="bioRxiv">
        <title>Genomics of Preaxostyla Flagellates Illuminates Evolutionary Transitions and the Path Towards Mitochondrial Loss.</title>
        <authorList>
            <person name="Novak L.V.F."/>
            <person name="Treitli S.C."/>
            <person name="Pyrih J."/>
            <person name="Halakuc P."/>
            <person name="Pipaliya S.V."/>
            <person name="Vacek V."/>
            <person name="Brzon O."/>
            <person name="Soukal P."/>
            <person name="Eme L."/>
            <person name="Dacks J.B."/>
            <person name="Karnkowska A."/>
            <person name="Elias M."/>
            <person name="Hampl V."/>
        </authorList>
    </citation>
    <scope>NUCLEOTIDE SEQUENCE [LARGE SCALE GENOMIC DNA]</scope>
    <source>
        <strain evidence="4">NAU3</strain>
        <tissue evidence="4">Gut</tissue>
    </source>
</reference>
<evidence type="ECO:0000256" key="1">
    <source>
        <dbReference type="SAM" id="MobiDB-lite"/>
    </source>
</evidence>
<feature type="domain" description="Protein kinase" evidence="3">
    <location>
        <begin position="1592"/>
        <end position="1914"/>
    </location>
</feature>
<dbReference type="Pfam" id="PF07714">
    <property type="entry name" value="PK_Tyr_Ser-Thr"/>
    <property type="match status" value="1"/>
</dbReference>
<dbReference type="InterPro" id="IPR001245">
    <property type="entry name" value="Ser-Thr/Tyr_kinase_cat_dom"/>
</dbReference>
<dbReference type="InterPro" id="IPR011050">
    <property type="entry name" value="Pectin_lyase_fold/virulence"/>
</dbReference>
<protein>
    <recommendedName>
        <fullName evidence="3">Protein kinase domain-containing protein</fullName>
    </recommendedName>
</protein>
<dbReference type="Proteomes" id="UP001281761">
    <property type="component" value="Unassembled WGS sequence"/>
</dbReference>
<dbReference type="EMBL" id="JARBJD010000094">
    <property type="protein sequence ID" value="KAK2953228.1"/>
    <property type="molecule type" value="Genomic_DNA"/>
</dbReference>
<evidence type="ECO:0000313" key="5">
    <source>
        <dbReference type="Proteomes" id="UP001281761"/>
    </source>
</evidence>
<dbReference type="PROSITE" id="PS50011">
    <property type="entry name" value="PROTEIN_KINASE_DOM"/>
    <property type="match status" value="1"/>
</dbReference>
<dbReference type="SUPFAM" id="SSF56112">
    <property type="entry name" value="Protein kinase-like (PK-like)"/>
    <property type="match status" value="1"/>
</dbReference>
<proteinExistence type="predicted"/>
<dbReference type="InterPro" id="IPR000719">
    <property type="entry name" value="Prot_kinase_dom"/>
</dbReference>
<sequence>MQIRDHIVSRESPIFASVDTAIVRVLNNQLTNLTQLGATTAKRSSSPLAQTMMLGNTICRVESPLYGCVIADINSGGSFLILNSTFTSSTASYTDQKYVQGNRTTVNTAETTLSLTRCTFTSCVSGYRGGGVYYCPTGGALTVTDCKFISCQSTEDGGAIHSFNTIKAKISNTLFDACRSPGSAGGAVINGATQLCEITSSNFTQCYGGHGSAIHRNAQSSLDSLTLFSDCRVVGCISKTKASFETIGVVGPCILLTQIGQLNAHSNFFAQNEVGTDRNVMLLSQGQLRSLDVATNTFKDNTVLTIGDESPEAPFDFLETLSPAITLSRPWVLSGSRFSTTKDHDPLSDSGSPIHTCLDPSQTSVTFTAPSSYSYPYLFHVALKAQLTISQPFTISLKDCPSVGICSVSEGASATISVHSLTASTSHTNSHLFDIEHAKFTLQDTTLPTLVFASKSVLNVNGTSTVLVSRVTTSSITQSSPSAEGGCFLCVEGHSTATITISDSQFGDCSTGGQGGWGRCDFGADGRLIIKESSFGLNSAEERSRHLFVSHPNLNIVVQSVDWTAFGVPTELPETKEETDALLGLVFGKESDVSFGSILLYVFPHSASDDSVHVHSSGHSHSKCGKQQLPCLTLKDSVKAVKGEQGIVLDTNLTLSNDVLIVKTTVEITCSTIQTTILTLASSSSFVVEEDSLTFSLITLHLDSTLSSTPFVVCGGYLILTATSTITHSGTSLAPTLLPKGLFHVTSGSFSIVGTESKVHTFEFFTFSSADGCVVCVDSGDDPTTVLPSLDMRFCEFISCHGGSTGGIALIGERGGTVQLCDCFFKENEGSLSMDVFANGSWAMSLSSSTVERCFSESMLNHLVVGDSPANDLLPFSILLVNADENDDVKCDQPTVACSSIVESLKHCKQQELTDNKEFALRGIRMVGNLTETQTISVLNKRVTIDASIANSVLSWNPSTSMSLLTVSTGSATLTGFALIHDKPLTTTPMLTLNGAGVLTLDGIELDGRQTSYSSKLISNIGGTLTLTSVTISNINLPNSALIEASGNVFMNNCGFSNIVRDEKEASVLAYDVSPLFTIKVTNTLFTNCKGGDEDRWICLASPTPFAFSSSDWEGTFSSDSPRLGVTVKGWNASWSSEHQLFSLLYLIFPSSGSLIVVSSPANVGDHPLCGSMEMACQTVEKGVELTGIRTVEISVSAVLSSVLSVGHSSLSVHGRNGKGSLCFSGLGQIVSLEESDAGEVILSKLTLDASSSTLTESSLIVVGSCLLDVSSCTLISSKNITCGVFSVQGSLNLNLFTLTGINFSTTPFRFDSAENISLSRFTADSCHLDTLIDAINTSVLTIEVASFTGITQHIEKNTAEGEICGWETGMVSLRNTTCKLQSVLMTDLDDGGVMVRDSQLTIDSSTFHDNTPNDEVFRSARKNIGCVGESKIVVGSLSGGDGSGDESMWIYSDASCEVWKNKTRLLSPFFVPTLNTPASKVEEVKDKTNKSFSLKIVGSLLIPCDLKLRVFEVGREVEKNSHSIDLSEVTTISEWNETSISLSLPFSSIPLQSDLEWRCQLEYGFGARTENWIRLKLSLSDERKARALSTMKWLGPVLGGVFGLLVLFVVIVIVLCVRRRKQKPEEKQEELTPVDEEKIAIEDCVGGNPLGATDNMIIAVESVEGNTTLSEDTGLAMNEKPSFDRRVQGEMIEALSLSNCVDIVRVNKLDTLYRRLHSPDADKTNIRRNELQKQLAKGMAQLMKADPHSESFTKLSSHWILLSNERVVVKLRDDAPPPFSRPLPTHPETNISLNNHSVEGGNVTSFTSGNVQNGTKNEDLTVRWQAPEQADTNKFIDVHKAAVFRLGLVLWEIETGLVPFSETDAVNANRSLCSGMLPKMETITEKSFVDLIASCLSVNPADRPSFDSVAEFFDGKGEKGSEKKEEVQRTQERPSN</sequence>
<evidence type="ECO:0000313" key="4">
    <source>
        <dbReference type="EMBL" id="KAK2953228.1"/>
    </source>
</evidence>
<comment type="caution">
    <text evidence="4">The sequence shown here is derived from an EMBL/GenBank/DDBJ whole genome shotgun (WGS) entry which is preliminary data.</text>
</comment>
<evidence type="ECO:0000256" key="2">
    <source>
        <dbReference type="SAM" id="Phobius"/>
    </source>
</evidence>
<evidence type="ECO:0000259" key="3">
    <source>
        <dbReference type="PROSITE" id="PS50011"/>
    </source>
</evidence>
<name>A0ABQ9XLC1_9EUKA</name>
<organism evidence="4 5">
    <name type="scientific">Blattamonas nauphoetae</name>
    <dbReference type="NCBI Taxonomy" id="2049346"/>
    <lineage>
        <taxon>Eukaryota</taxon>
        <taxon>Metamonada</taxon>
        <taxon>Preaxostyla</taxon>
        <taxon>Oxymonadida</taxon>
        <taxon>Blattamonas</taxon>
    </lineage>
</organism>
<keyword evidence="2" id="KW-0812">Transmembrane</keyword>
<feature type="compositionally biased region" description="Basic and acidic residues" evidence="1">
    <location>
        <begin position="1914"/>
        <end position="1937"/>
    </location>
</feature>
<gene>
    <name evidence="4" type="ORF">BLNAU_11854</name>
</gene>
<dbReference type="InterPro" id="IPR011009">
    <property type="entry name" value="Kinase-like_dom_sf"/>
</dbReference>
<dbReference type="PANTHER" id="PTHR44329">
    <property type="entry name" value="SERINE/THREONINE-PROTEIN KINASE TNNI3K-RELATED"/>
    <property type="match status" value="1"/>
</dbReference>
<feature type="transmembrane region" description="Helical" evidence="2">
    <location>
        <begin position="1594"/>
        <end position="1618"/>
    </location>
</feature>
<dbReference type="Gene3D" id="1.10.510.10">
    <property type="entry name" value="Transferase(Phosphotransferase) domain 1"/>
    <property type="match status" value="1"/>
</dbReference>
<keyword evidence="2" id="KW-1133">Transmembrane helix</keyword>